<proteinExistence type="predicted"/>
<keyword evidence="2" id="KW-0472">Membrane</keyword>
<dbReference type="AlphaFoldDB" id="A0AAV1Z193"/>
<keyword evidence="2" id="KW-1133">Transmembrane helix</keyword>
<evidence type="ECO:0000256" key="2">
    <source>
        <dbReference type="SAM" id="Phobius"/>
    </source>
</evidence>
<feature type="transmembrane region" description="Helical" evidence="2">
    <location>
        <begin position="54"/>
        <end position="77"/>
    </location>
</feature>
<dbReference type="EMBL" id="CAXIEN010000014">
    <property type="protein sequence ID" value="CAL1264829.1"/>
    <property type="molecule type" value="Genomic_DNA"/>
</dbReference>
<evidence type="ECO:0000313" key="4">
    <source>
        <dbReference type="Proteomes" id="UP001497382"/>
    </source>
</evidence>
<evidence type="ECO:0000256" key="1">
    <source>
        <dbReference type="SAM" id="MobiDB-lite"/>
    </source>
</evidence>
<accession>A0AAV1Z193</accession>
<evidence type="ECO:0000313" key="3">
    <source>
        <dbReference type="EMBL" id="CAL1264829.1"/>
    </source>
</evidence>
<dbReference type="Proteomes" id="UP001497382">
    <property type="component" value="Unassembled WGS sequence"/>
</dbReference>
<keyword evidence="4" id="KW-1185">Reference proteome</keyword>
<keyword evidence="2" id="KW-0812">Transmembrane</keyword>
<sequence>MPDVQDRSIPLTVHNLPQASGAQKKRSDSSSSSEDFPLGFPSPAPTPEPTFHKNMLVCGLVAFIVLPLAGAALYFVIESLRKKE</sequence>
<organism evidence="3 4">
    <name type="scientific">Larinioides sclopetarius</name>
    <dbReference type="NCBI Taxonomy" id="280406"/>
    <lineage>
        <taxon>Eukaryota</taxon>
        <taxon>Metazoa</taxon>
        <taxon>Ecdysozoa</taxon>
        <taxon>Arthropoda</taxon>
        <taxon>Chelicerata</taxon>
        <taxon>Arachnida</taxon>
        <taxon>Araneae</taxon>
        <taxon>Araneomorphae</taxon>
        <taxon>Entelegynae</taxon>
        <taxon>Araneoidea</taxon>
        <taxon>Araneidae</taxon>
        <taxon>Larinioides</taxon>
    </lineage>
</organism>
<comment type="caution">
    <text evidence="3">The sequence shown here is derived from an EMBL/GenBank/DDBJ whole genome shotgun (WGS) entry which is preliminary data.</text>
</comment>
<reference evidence="3 4" key="1">
    <citation type="submission" date="2024-04" db="EMBL/GenBank/DDBJ databases">
        <authorList>
            <person name="Rising A."/>
            <person name="Reimegard J."/>
            <person name="Sonavane S."/>
            <person name="Akerstrom W."/>
            <person name="Nylinder S."/>
            <person name="Hedman E."/>
            <person name="Kallberg Y."/>
        </authorList>
    </citation>
    <scope>NUCLEOTIDE SEQUENCE [LARGE SCALE GENOMIC DNA]</scope>
</reference>
<feature type="region of interest" description="Disordered" evidence="1">
    <location>
        <begin position="1"/>
        <end position="45"/>
    </location>
</feature>
<name>A0AAV1Z193_9ARAC</name>
<gene>
    <name evidence="3" type="ORF">LARSCL_LOCUS2178</name>
</gene>
<protein>
    <submittedName>
        <fullName evidence="3">Uncharacterized protein</fullName>
    </submittedName>
</protein>